<gene>
    <name evidence="2" type="ORF">OUZ56_003802</name>
</gene>
<organism evidence="2 3">
    <name type="scientific">Daphnia magna</name>
    <dbReference type="NCBI Taxonomy" id="35525"/>
    <lineage>
        <taxon>Eukaryota</taxon>
        <taxon>Metazoa</taxon>
        <taxon>Ecdysozoa</taxon>
        <taxon>Arthropoda</taxon>
        <taxon>Crustacea</taxon>
        <taxon>Branchiopoda</taxon>
        <taxon>Diplostraca</taxon>
        <taxon>Cladocera</taxon>
        <taxon>Anomopoda</taxon>
        <taxon>Daphniidae</taxon>
        <taxon>Daphnia</taxon>
    </lineage>
</organism>
<reference evidence="2 3" key="1">
    <citation type="journal article" date="2023" name="Nucleic Acids Res.">
        <title>The hologenome of Daphnia magna reveals possible DNA methylation and microbiome-mediated evolution of the host genome.</title>
        <authorList>
            <person name="Chaturvedi A."/>
            <person name="Li X."/>
            <person name="Dhandapani V."/>
            <person name="Marshall H."/>
            <person name="Kissane S."/>
            <person name="Cuenca-Cambronero M."/>
            <person name="Asole G."/>
            <person name="Calvet F."/>
            <person name="Ruiz-Romero M."/>
            <person name="Marangio P."/>
            <person name="Guigo R."/>
            <person name="Rago D."/>
            <person name="Mirbahai L."/>
            <person name="Eastwood N."/>
            <person name="Colbourne J.K."/>
            <person name="Zhou J."/>
            <person name="Mallon E."/>
            <person name="Orsini L."/>
        </authorList>
    </citation>
    <scope>NUCLEOTIDE SEQUENCE [LARGE SCALE GENOMIC DNA]</scope>
    <source>
        <strain evidence="2">LRV0_1</strain>
    </source>
</reference>
<accession>A0ABQ9YMU7</accession>
<feature type="chain" id="PRO_5046188912" evidence="1">
    <location>
        <begin position="18"/>
        <end position="84"/>
    </location>
</feature>
<dbReference type="Proteomes" id="UP001234178">
    <property type="component" value="Unassembled WGS sequence"/>
</dbReference>
<keyword evidence="1" id="KW-0732">Signal</keyword>
<protein>
    <submittedName>
        <fullName evidence="2">Uncharacterized protein</fullName>
    </submittedName>
</protein>
<keyword evidence="3" id="KW-1185">Reference proteome</keyword>
<evidence type="ECO:0000256" key="1">
    <source>
        <dbReference type="SAM" id="SignalP"/>
    </source>
</evidence>
<evidence type="ECO:0000313" key="2">
    <source>
        <dbReference type="EMBL" id="KAK4001938.1"/>
    </source>
</evidence>
<name>A0ABQ9YMU7_9CRUS</name>
<feature type="signal peptide" evidence="1">
    <location>
        <begin position="1"/>
        <end position="17"/>
    </location>
</feature>
<comment type="caution">
    <text evidence="2">The sequence shown here is derived from an EMBL/GenBank/DDBJ whole genome shotgun (WGS) entry which is preliminary data.</text>
</comment>
<evidence type="ECO:0000313" key="3">
    <source>
        <dbReference type="Proteomes" id="UP001234178"/>
    </source>
</evidence>
<proteinExistence type="predicted"/>
<sequence>MYKIVLLTLALATFVFAVETQQDQETAEQYYHVHGVYPSWYPYGAVRSYRHPYPYGYQFGVFPYGVRSFYGAYPNYGYGYSYGY</sequence>
<dbReference type="EMBL" id="JAOYFB010000001">
    <property type="protein sequence ID" value="KAK4001938.1"/>
    <property type="molecule type" value="Genomic_DNA"/>
</dbReference>